<evidence type="ECO:0000259" key="3">
    <source>
        <dbReference type="Pfam" id="PF07510"/>
    </source>
</evidence>
<dbReference type="GO" id="GO:0004519">
    <property type="term" value="F:endonuclease activity"/>
    <property type="evidence" value="ECO:0007669"/>
    <property type="project" value="UniProtKB-KW"/>
</dbReference>
<dbReference type="EMBL" id="JAMRYM010000055">
    <property type="protein sequence ID" value="MCM6763245.1"/>
    <property type="molecule type" value="Genomic_DNA"/>
</dbReference>
<proteinExistence type="predicted"/>
<keyword evidence="5" id="KW-1185">Reference proteome</keyword>
<evidence type="ECO:0000256" key="2">
    <source>
        <dbReference type="SAM" id="SignalP"/>
    </source>
</evidence>
<dbReference type="AlphaFoldDB" id="A0A9X2DXZ5"/>
<accession>A0A9X2DXZ5</accession>
<dbReference type="Proteomes" id="UP001155240">
    <property type="component" value="Unassembled WGS sequence"/>
</dbReference>
<comment type="caution">
    <text evidence="4">The sequence shown here is derived from an EMBL/GenBank/DDBJ whole genome shotgun (WGS) entry which is preliminary data.</text>
</comment>
<feature type="compositionally biased region" description="Low complexity" evidence="1">
    <location>
        <begin position="45"/>
        <end position="61"/>
    </location>
</feature>
<dbReference type="PANTHER" id="PTHR24094">
    <property type="entry name" value="SECRETED PROTEIN"/>
    <property type="match status" value="1"/>
</dbReference>
<feature type="region of interest" description="Disordered" evidence="1">
    <location>
        <begin position="45"/>
        <end position="75"/>
    </location>
</feature>
<sequence length="263" mass="27720">MPRRARRRRRPALAVTLALVAAVAVAFAVMAVSESVAPMGPWLTSPAPSSSAAGPTASAPTPSSPESPAPSSPESPALALVAALPADDGRADVPYDRDLFGQSWSDVDRNGCDTRNDVLGRDLLDPVFKPGTRDCKVLSGLLIDPYDGTPVQFTSGTDTSRLVQIDHVVALGWAWHHGAWSWTDEQRLAFANDPANLVAASEETNQSKSDAGPGEWLPPAAELRCGYVEQFVGVLSTYRLGIGAEDRAGAESTLERCSPSGAE</sequence>
<keyword evidence="4" id="KW-0378">Hydrolase</keyword>
<evidence type="ECO:0000256" key="1">
    <source>
        <dbReference type="SAM" id="MobiDB-lite"/>
    </source>
</evidence>
<dbReference type="PANTHER" id="PTHR24094:SF15">
    <property type="entry name" value="AMP-DEPENDENT SYNTHETASE_LIGASE DOMAIN-CONTAINING PROTEIN-RELATED"/>
    <property type="match status" value="1"/>
</dbReference>
<reference evidence="4" key="1">
    <citation type="submission" date="2022-06" db="EMBL/GenBank/DDBJ databases">
        <title>Whole genome shotgun sequencing (WGS) of Rathayibacter sp. ZW T2_19, isolated from stored onions (Allium cepa).</title>
        <authorList>
            <person name="Stoll D.A."/>
            <person name="Huch M."/>
        </authorList>
    </citation>
    <scope>NUCLEOTIDE SEQUENCE</scope>
    <source>
        <strain evidence="4">ZW T2_19</strain>
    </source>
</reference>
<feature type="compositionally biased region" description="Pro residues" evidence="1">
    <location>
        <begin position="62"/>
        <end position="73"/>
    </location>
</feature>
<feature type="chain" id="PRO_5040911898" evidence="2">
    <location>
        <begin position="29"/>
        <end position="263"/>
    </location>
</feature>
<gene>
    <name evidence="4" type="ORF">NB037_12535</name>
</gene>
<keyword evidence="2" id="KW-0732">Signal</keyword>
<protein>
    <submittedName>
        <fullName evidence="4">HNH endonuclease family protein</fullName>
    </submittedName>
</protein>
<keyword evidence="4" id="KW-0540">Nuclease</keyword>
<evidence type="ECO:0000313" key="4">
    <source>
        <dbReference type="EMBL" id="MCM6763245.1"/>
    </source>
</evidence>
<keyword evidence="4" id="KW-0255">Endonuclease</keyword>
<feature type="signal peptide" evidence="2">
    <location>
        <begin position="1"/>
        <end position="28"/>
    </location>
</feature>
<name>A0A9X2DXZ5_9MICO</name>
<dbReference type="InterPro" id="IPR011089">
    <property type="entry name" value="GmrSD_C"/>
</dbReference>
<evidence type="ECO:0000313" key="5">
    <source>
        <dbReference type="Proteomes" id="UP001155240"/>
    </source>
</evidence>
<dbReference type="RefSeq" id="WP_251946239.1">
    <property type="nucleotide sequence ID" value="NZ_JAMRYM010000055.1"/>
</dbReference>
<feature type="domain" description="GmrSD restriction endonucleases C-terminal" evidence="3">
    <location>
        <begin position="113"/>
        <end position="238"/>
    </location>
</feature>
<dbReference type="Pfam" id="PF07510">
    <property type="entry name" value="GmrSD_C"/>
    <property type="match status" value="1"/>
</dbReference>
<organism evidence="4 5">
    <name type="scientific">Rathayibacter rubneri</name>
    <dbReference type="NCBI Taxonomy" id="2950106"/>
    <lineage>
        <taxon>Bacteria</taxon>
        <taxon>Bacillati</taxon>
        <taxon>Actinomycetota</taxon>
        <taxon>Actinomycetes</taxon>
        <taxon>Micrococcales</taxon>
        <taxon>Microbacteriaceae</taxon>
        <taxon>Rathayibacter</taxon>
    </lineage>
</organism>